<organism evidence="1 2">
    <name type="scientific">Holotrichia oblita</name>
    <name type="common">Chafer beetle</name>
    <dbReference type="NCBI Taxonomy" id="644536"/>
    <lineage>
        <taxon>Eukaryota</taxon>
        <taxon>Metazoa</taxon>
        <taxon>Ecdysozoa</taxon>
        <taxon>Arthropoda</taxon>
        <taxon>Hexapoda</taxon>
        <taxon>Insecta</taxon>
        <taxon>Pterygota</taxon>
        <taxon>Neoptera</taxon>
        <taxon>Endopterygota</taxon>
        <taxon>Coleoptera</taxon>
        <taxon>Polyphaga</taxon>
        <taxon>Scarabaeiformia</taxon>
        <taxon>Scarabaeidae</taxon>
        <taxon>Melolonthinae</taxon>
        <taxon>Holotrichia</taxon>
    </lineage>
</organism>
<accession>A0ACB9T8N3</accession>
<protein>
    <submittedName>
        <fullName evidence="1">Apontic</fullName>
    </submittedName>
</protein>
<sequence length="267" mass="31636">MDFIIKKRERSQNWDVAERTAFLILIKQELYIIENKKKITVLNKDKLAAWERISRGMEVHGFVRDGKRLREQWQRMKVQAKKNISQYRKKLTETGGGPPVLEPSDTDWLIKDMLPQEFTEEESRFDSDTVLPEKVFLPENKQLPTTKISEIVPLVEDTNKSCSNYLSNVDIVTLSGDPETEEEQEDANNDNEEEIHIVFENPATPATPKARKEPIKKMSVYEEKLYELNVSRINQLCEQARELHELRMMHEWEYHNERMRLLRKYEN</sequence>
<evidence type="ECO:0000313" key="2">
    <source>
        <dbReference type="Proteomes" id="UP001056778"/>
    </source>
</evidence>
<evidence type="ECO:0000313" key="1">
    <source>
        <dbReference type="EMBL" id="KAI4463151.1"/>
    </source>
</evidence>
<keyword evidence="2" id="KW-1185">Reference proteome</keyword>
<comment type="caution">
    <text evidence="1">The sequence shown here is derived from an EMBL/GenBank/DDBJ whole genome shotgun (WGS) entry which is preliminary data.</text>
</comment>
<proteinExistence type="predicted"/>
<reference evidence="1" key="1">
    <citation type="submission" date="2022-04" db="EMBL/GenBank/DDBJ databases">
        <title>Chromosome-scale genome assembly of Holotrichia oblita Faldermann.</title>
        <authorList>
            <person name="Rongchong L."/>
        </authorList>
    </citation>
    <scope>NUCLEOTIDE SEQUENCE</scope>
    <source>
        <strain evidence="1">81SQS9</strain>
    </source>
</reference>
<dbReference type="Proteomes" id="UP001056778">
    <property type="component" value="Chromosome 4"/>
</dbReference>
<dbReference type="EMBL" id="CM043018">
    <property type="protein sequence ID" value="KAI4463151.1"/>
    <property type="molecule type" value="Genomic_DNA"/>
</dbReference>
<gene>
    <name evidence="1" type="ORF">MML48_4g00006903</name>
</gene>
<name>A0ACB9T8N3_HOLOL</name>